<evidence type="ECO:0000259" key="9">
    <source>
        <dbReference type="PROSITE" id="PS50111"/>
    </source>
</evidence>
<dbReference type="PANTHER" id="PTHR32089:SF119">
    <property type="entry name" value="METHYL-ACCEPTING CHEMOTAXIS PROTEIN CTPL"/>
    <property type="match status" value="1"/>
</dbReference>
<evidence type="ECO:0000256" key="3">
    <source>
        <dbReference type="ARBA" id="ARBA00022989"/>
    </source>
</evidence>
<evidence type="ECO:0000256" key="2">
    <source>
        <dbReference type="ARBA" id="ARBA00022692"/>
    </source>
</evidence>
<feature type="domain" description="HAMP" evidence="10">
    <location>
        <begin position="69"/>
        <end position="121"/>
    </location>
</feature>
<protein>
    <submittedName>
        <fullName evidence="11">Methyl-accepting chemotaxis protein</fullName>
    </submittedName>
</protein>
<organism evidence="11 12">
    <name type="scientific">Thiomicrorhabdus lithotrophica</name>
    <dbReference type="NCBI Taxonomy" id="2949997"/>
    <lineage>
        <taxon>Bacteria</taxon>
        <taxon>Pseudomonadati</taxon>
        <taxon>Pseudomonadota</taxon>
        <taxon>Gammaproteobacteria</taxon>
        <taxon>Thiotrichales</taxon>
        <taxon>Piscirickettsiaceae</taxon>
        <taxon>Thiomicrorhabdus</taxon>
    </lineage>
</organism>
<dbReference type="EMBL" id="CP102381">
    <property type="protein sequence ID" value="WEJ61700.1"/>
    <property type="molecule type" value="Genomic_DNA"/>
</dbReference>
<dbReference type="PANTHER" id="PTHR32089">
    <property type="entry name" value="METHYL-ACCEPTING CHEMOTAXIS PROTEIN MCPB"/>
    <property type="match status" value="1"/>
</dbReference>
<evidence type="ECO:0000256" key="4">
    <source>
        <dbReference type="ARBA" id="ARBA00023136"/>
    </source>
</evidence>
<evidence type="ECO:0000313" key="11">
    <source>
        <dbReference type="EMBL" id="WEJ61700.1"/>
    </source>
</evidence>
<dbReference type="RefSeq" id="WP_275593959.1">
    <property type="nucleotide sequence ID" value="NZ_CP102381.1"/>
</dbReference>
<dbReference type="SMART" id="SM00304">
    <property type="entry name" value="HAMP"/>
    <property type="match status" value="1"/>
</dbReference>
<comment type="subcellular location">
    <subcellularLocation>
        <location evidence="1">Membrane</location>
        <topology evidence="1">Multi-pass membrane protein</topology>
    </subcellularLocation>
</comment>
<dbReference type="Pfam" id="PF00672">
    <property type="entry name" value="HAMP"/>
    <property type="match status" value="1"/>
</dbReference>
<feature type="domain" description="Methyl-accepting transducer" evidence="9">
    <location>
        <begin position="126"/>
        <end position="362"/>
    </location>
</feature>
<accession>A0ABY8C6Y2</accession>
<evidence type="ECO:0000313" key="12">
    <source>
        <dbReference type="Proteomes" id="UP001222275"/>
    </source>
</evidence>
<dbReference type="PRINTS" id="PR00260">
    <property type="entry name" value="CHEMTRNSDUCR"/>
</dbReference>
<dbReference type="CDD" id="cd11386">
    <property type="entry name" value="MCP_signal"/>
    <property type="match status" value="1"/>
</dbReference>
<evidence type="ECO:0000256" key="7">
    <source>
        <dbReference type="PROSITE-ProRule" id="PRU00284"/>
    </source>
</evidence>
<dbReference type="InterPro" id="IPR004089">
    <property type="entry name" value="MCPsignal_dom"/>
</dbReference>
<dbReference type="InterPro" id="IPR003660">
    <property type="entry name" value="HAMP_dom"/>
</dbReference>
<gene>
    <name evidence="11" type="ORF">NR989_06695</name>
</gene>
<name>A0ABY8C6Y2_9GAMM</name>
<feature type="transmembrane region" description="Helical" evidence="8">
    <location>
        <begin position="12"/>
        <end position="38"/>
    </location>
</feature>
<dbReference type="CDD" id="cd06225">
    <property type="entry name" value="HAMP"/>
    <property type="match status" value="1"/>
</dbReference>
<sequence>MISFDFSQPSILRNIFLAFMAFGFAMGVLFPAFANIFVEWKDGMLIWFILSCIVAGISIGLFNFWLLNKMLLKRLKRIGEVANAISNNDVSHKCGMQSNDFIGDMAESFNLMSQNLRDMINRISDVSNELSIASSDMLRETEATQSGVENQKNDTVNVVNAMKDMNETVLEMSTYSKDALNSVGAANLATENGIQVVDEAVTSITNLADEVIKAADVMKRLEQDSETIGNVLDVIKDIAEQTNLLALNAAIEAARAGENGRGFAVVADEVRILASRTQDSAKEIEETIAHLQSASVDAVEVMISGQSRAHESVKQASVAGESLRAIEAAVSNINQMNTQITSASNNQRHQAEMVNKNIEQISAVAESVATGASNTFHSSSQVGHLSSQLSKLIGQFKTE</sequence>
<dbReference type="Pfam" id="PF00015">
    <property type="entry name" value="MCPsignal"/>
    <property type="match status" value="1"/>
</dbReference>
<keyword evidence="3 8" id="KW-1133">Transmembrane helix</keyword>
<dbReference type="SUPFAM" id="SSF58104">
    <property type="entry name" value="Methyl-accepting chemotaxis protein (MCP) signaling domain"/>
    <property type="match status" value="1"/>
</dbReference>
<dbReference type="Proteomes" id="UP001222275">
    <property type="component" value="Chromosome"/>
</dbReference>
<evidence type="ECO:0000256" key="6">
    <source>
        <dbReference type="ARBA" id="ARBA00029447"/>
    </source>
</evidence>
<dbReference type="InterPro" id="IPR004090">
    <property type="entry name" value="Chemotax_Me-accpt_rcpt"/>
</dbReference>
<keyword evidence="12" id="KW-1185">Reference proteome</keyword>
<feature type="transmembrane region" description="Helical" evidence="8">
    <location>
        <begin position="44"/>
        <end position="67"/>
    </location>
</feature>
<dbReference type="PROSITE" id="PS50111">
    <property type="entry name" value="CHEMOTAXIS_TRANSDUC_2"/>
    <property type="match status" value="1"/>
</dbReference>
<reference evidence="11 12" key="1">
    <citation type="submission" date="2022-06" db="EMBL/GenBank/DDBJ databases">
        <title>Thiomicrohabdus sp. nov, an obligately chemolithoautotrophic, sulfur-oxidizing bacterium isolated from beach of Guanyin Mountain. Amoy.</title>
        <authorList>
            <person name="Zhu H."/>
        </authorList>
    </citation>
    <scope>NUCLEOTIDE SEQUENCE [LARGE SCALE GENOMIC DNA]</scope>
    <source>
        <strain evidence="11 12">XGS-01</strain>
    </source>
</reference>
<proteinExistence type="inferred from homology"/>
<keyword evidence="4 8" id="KW-0472">Membrane</keyword>
<keyword evidence="2 8" id="KW-0812">Transmembrane</keyword>
<evidence type="ECO:0000256" key="8">
    <source>
        <dbReference type="SAM" id="Phobius"/>
    </source>
</evidence>
<comment type="similarity">
    <text evidence="6">Belongs to the methyl-accepting chemotaxis (MCP) protein family.</text>
</comment>
<evidence type="ECO:0000256" key="5">
    <source>
        <dbReference type="ARBA" id="ARBA00023224"/>
    </source>
</evidence>
<evidence type="ECO:0000259" key="10">
    <source>
        <dbReference type="PROSITE" id="PS50885"/>
    </source>
</evidence>
<keyword evidence="5 7" id="KW-0807">Transducer</keyword>
<dbReference type="SMART" id="SM00283">
    <property type="entry name" value="MA"/>
    <property type="match status" value="1"/>
</dbReference>
<evidence type="ECO:0000256" key="1">
    <source>
        <dbReference type="ARBA" id="ARBA00004141"/>
    </source>
</evidence>
<dbReference type="PROSITE" id="PS50885">
    <property type="entry name" value="HAMP"/>
    <property type="match status" value="1"/>
</dbReference>
<dbReference type="Gene3D" id="1.10.287.950">
    <property type="entry name" value="Methyl-accepting chemotaxis protein"/>
    <property type="match status" value="1"/>
</dbReference>